<evidence type="ECO:0000313" key="8">
    <source>
        <dbReference type="EMBL" id="VUX11724.1"/>
    </source>
</evidence>
<dbReference type="SUPFAM" id="SSF56801">
    <property type="entry name" value="Acetyl-CoA synthetase-like"/>
    <property type="match status" value="1"/>
</dbReference>
<dbReference type="GO" id="GO:0006631">
    <property type="term" value="P:fatty acid metabolic process"/>
    <property type="evidence" value="ECO:0007669"/>
    <property type="project" value="TreeGrafter"/>
</dbReference>
<accession>A0A564TWW6</accession>
<keyword evidence="3 5" id="KW-0547">Nucleotide-binding</keyword>
<dbReference type="HAMAP" id="MF_00731">
    <property type="entry name" value="MenE"/>
    <property type="match status" value="1"/>
</dbReference>
<evidence type="ECO:0000256" key="4">
    <source>
        <dbReference type="ARBA" id="ARBA00022840"/>
    </source>
</evidence>
<evidence type="ECO:0000256" key="3">
    <source>
        <dbReference type="ARBA" id="ARBA00022741"/>
    </source>
</evidence>
<keyword evidence="4 5" id="KW-0067">ATP-binding</keyword>
<protein>
    <recommendedName>
        <fullName evidence="5">2-succinylbenzoate--CoA ligase</fullName>
        <ecNumber evidence="5">6.2.1.26</ecNumber>
    </recommendedName>
    <alternativeName>
        <fullName evidence="5">o-succinylbenzoyl-CoA synthetase</fullName>
        <shortName evidence="5">OSB-CoA synthetase</shortName>
    </alternativeName>
</protein>
<dbReference type="GO" id="GO:0008756">
    <property type="term" value="F:o-succinylbenzoate-CoA ligase activity"/>
    <property type="evidence" value="ECO:0007669"/>
    <property type="project" value="UniProtKB-UniRule"/>
</dbReference>
<feature type="domain" description="AMP-dependent synthetase/ligase" evidence="6">
    <location>
        <begin position="17"/>
        <end position="320"/>
    </location>
</feature>
<dbReference type="EC" id="6.2.1.26" evidence="5"/>
<dbReference type="Gene3D" id="3.40.50.12780">
    <property type="entry name" value="N-terminal domain of ligase-like"/>
    <property type="match status" value="1"/>
</dbReference>
<gene>
    <name evidence="5 8" type="primary">menE</name>
    <name evidence="8" type="ORF">DFSSTS7063_01908</name>
</gene>
<dbReference type="InterPro" id="IPR025110">
    <property type="entry name" value="AMP-bd_C"/>
</dbReference>
<dbReference type="AlphaFoldDB" id="A0A564TWW6"/>
<evidence type="ECO:0000256" key="1">
    <source>
        <dbReference type="ARBA" id="ARBA00022428"/>
    </source>
</evidence>
<evidence type="ECO:0000256" key="2">
    <source>
        <dbReference type="ARBA" id="ARBA00022598"/>
    </source>
</evidence>
<feature type="domain" description="AMP-binding enzyme C-terminal" evidence="7">
    <location>
        <begin position="365"/>
        <end position="436"/>
    </location>
</feature>
<reference evidence="8 9" key="1">
    <citation type="submission" date="2019-07" db="EMBL/GenBank/DDBJ databases">
        <authorList>
            <person name="Hibberd C M."/>
            <person name="Gehrig L. J."/>
            <person name="Chang H.-W."/>
            <person name="Venkatesh S."/>
        </authorList>
    </citation>
    <scope>NUCLEOTIDE SEQUENCE [LARGE SCALE GENOMIC DNA]</scope>
    <source>
        <strain evidence="8">Dorea_formicigenerans_SSTS_Bg7063</strain>
    </source>
</reference>
<dbReference type="GO" id="GO:0005524">
    <property type="term" value="F:ATP binding"/>
    <property type="evidence" value="ECO:0007669"/>
    <property type="project" value="UniProtKB-KW"/>
</dbReference>
<dbReference type="RefSeq" id="WP_144124784.1">
    <property type="nucleotide sequence ID" value="NZ_CABHNI010000032.1"/>
</dbReference>
<comment type="similarity">
    <text evidence="5">Belongs to the ATP-dependent AMP-binding enzyme family. MenE subfamily.</text>
</comment>
<comment type="pathway">
    <text evidence="5">Quinol/quinone metabolism; menaquinone biosynthesis.</text>
</comment>
<evidence type="ECO:0000259" key="6">
    <source>
        <dbReference type="Pfam" id="PF00501"/>
    </source>
</evidence>
<keyword evidence="2 5" id="KW-0436">Ligase</keyword>
<comment type="function">
    <text evidence="5">Converts 2-succinylbenzoate (OSB) to 2-succinylbenzoyl-CoA (OSB-CoA).</text>
</comment>
<dbReference type="Proteomes" id="UP000358366">
    <property type="component" value="Unassembled WGS sequence"/>
</dbReference>
<comment type="catalytic activity">
    <reaction evidence="5">
        <text>2-succinylbenzoate + ATP + CoA = 2-succinylbenzoyl-CoA + AMP + diphosphate</text>
        <dbReference type="Rhea" id="RHEA:17009"/>
        <dbReference type="ChEBI" id="CHEBI:18325"/>
        <dbReference type="ChEBI" id="CHEBI:30616"/>
        <dbReference type="ChEBI" id="CHEBI:33019"/>
        <dbReference type="ChEBI" id="CHEBI:57287"/>
        <dbReference type="ChEBI" id="CHEBI:57364"/>
        <dbReference type="ChEBI" id="CHEBI:456215"/>
        <dbReference type="EC" id="6.2.1.26"/>
    </reaction>
</comment>
<dbReference type="InterPro" id="IPR000873">
    <property type="entry name" value="AMP-dep_synth/lig_dom"/>
</dbReference>
<dbReference type="InterPro" id="IPR045851">
    <property type="entry name" value="AMP-bd_C_sf"/>
</dbReference>
<dbReference type="Pfam" id="PF00501">
    <property type="entry name" value="AMP-binding"/>
    <property type="match status" value="1"/>
</dbReference>
<keyword evidence="1 5" id="KW-0474">Menaquinone biosynthesis</keyword>
<sequence length="446" mass="51653">MEWLKIQYEQNPEALCINNWTFKEVYIKVISLARKLNRCVEQEPRIGLLMENSPESVLLLYALLLLKKEVLMLNIRLTEKEIHDQTEKLNIKTVISSKNQYLDFEDITRLPEQEIELDWETDEEQIAVIMNTSATTGSFKSVPIRWKQVYAHVKASAQVLGVFKEDNWLVILPIFHVSGLSILFRSLYNGTRVTICKYKKELVLELIKKGSVNMVSMVPTMLKDMINDIQENRLRMLLLGGEFIPQLLIYRCMEIGIPVYKTYGMTETFSQSTTFNILEFPEKIDSVGKPLPGVKIFIKNPDKDGIGEIWLKSPMLINGYMGRKVITGYFNTKDIGYLDKEGFLYILNRREDIIISGGENIYPKEIEDLLYQMQGIKECAVVGQEDERWGYIPVLYIVSELPEEIVRNYLEGKLAGYKVPKKILYRKELPKNASGKIVRKLLQEKL</sequence>
<proteinExistence type="inferred from homology"/>
<dbReference type="NCBIfam" id="TIGR01923">
    <property type="entry name" value="menE"/>
    <property type="match status" value="1"/>
</dbReference>
<comment type="pathway">
    <text evidence="5">Quinol/quinone metabolism; 1,4-dihydroxy-2-naphthoate biosynthesis; 1,4-dihydroxy-2-naphthoate from chorismate: step 5/7.</text>
</comment>
<name>A0A564TWW6_9FIRM</name>
<dbReference type="GO" id="GO:0031956">
    <property type="term" value="F:medium-chain fatty acid-CoA ligase activity"/>
    <property type="evidence" value="ECO:0007669"/>
    <property type="project" value="TreeGrafter"/>
</dbReference>
<dbReference type="UniPathway" id="UPA01057">
    <property type="reaction ID" value="UER00166"/>
</dbReference>
<dbReference type="EMBL" id="CABHNI010000032">
    <property type="protein sequence ID" value="VUX11724.1"/>
    <property type="molecule type" value="Genomic_DNA"/>
</dbReference>
<dbReference type="InterPro" id="IPR042099">
    <property type="entry name" value="ANL_N_sf"/>
</dbReference>
<organism evidence="8 9">
    <name type="scientific">Dorea formicigenerans</name>
    <dbReference type="NCBI Taxonomy" id="39486"/>
    <lineage>
        <taxon>Bacteria</taxon>
        <taxon>Bacillati</taxon>
        <taxon>Bacillota</taxon>
        <taxon>Clostridia</taxon>
        <taxon>Lachnospirales</taxon>
        <taxon>Lachnospiraceae</taxon>
        <taxon>Dorea</taxon>
    </lineage>
</organism>
<dbReference type="Pfam" id="PF13193">
    <property type="entry name" value="AMP-binding_C"/>
    <property type="match status" value="1"/>
</dbReference>
<dbReference type="UniPathway" id="UPA00079"/>
<dbReference type="PANTHER" id="PTHR43201">
    <property type="entry name" value="ACYL-COA SYNTHETASE"/>
    <property type="match status" value="1"/>
</dbReference>
<dbReference type="GO" id="GO:0009234">
    <property type="term" value="P:menaquinone biosynthetic process"/>
    <property type="evidence" value="ECO:0007669"/>
    <property type="project" value="UniProtKB-UniRule"/>
</dbReference>
<dbReference type="Gene3D" id="3.30.300.30">
    <property type="match status" value="1"/>
</dbReference>
<evidence type="ECO:0000313" key="9">
    <source>
        <dbReference type="Proteomes" id="UP000358366"/>
    </source>
</evidence>
<dbReference type="InterPro" id="IPR010192">
    <property type="entry name" value="MenE"/>
</dbReference>
<evidence type="ECO:0000259" key="7">
    <source>
        <dbReference type="Pfam" id="PF13193"/>
    </source>
</evidence>
<dbReference type="PANTHER" id="PTHR43201:SF5">
    <property type="entry name" value="MEDIUM-CHAIN ACYL-COA LIGASE ACSF2, MITOCHONDRIAL"/>
    <property type="match status" value="1"/>
</dbReference>
<evidence type="ECO:0000256" key="5">
    <source>
        <dbReference type="HAMAP-Rule" id="MF_00731"/>
    </source>
</evidence>